<evidence type="ECO:0000256" key="1">
    <source>
        <dbReference type="SAM" id="MobiDB-lite"/>
    </source>
</evidence>
<reference evidence="3" key="1">
    <citation type="journal article" date="2019" name="Int. J. Syst. Evol. Microbiol.">
        <title>The Global Catalogue of Microorganisms (GCM) 10K type strain sequencing project: providing services to taxonomists for standard genome sequencing and annotation.</title>
        <authorList>
            <consortium name="The Broad Institute Genomics Platform"/>
            <consortium name="The Broad Institute Genome Sequencing Center for Infectious Disease"/>
            <person name="Wu L."/>
            <person name="Ma J."/>
        </authorList>
    </citation>
    <scope>NUCLEOTIDE SEQUENCE [LARGE SCALE GENOMIC DNA]</scope>
    <source>
        <strain evidence="3">CGMCC 1.12770</strain>
    </source>
</reference>
<feature type="region of interest" description="Disordered" evidence="1">
    <location>
        <begin position="1"/>
        <end position="55"/>
    </location>
</feature>
<gene>
    <name evidence="2" type="ORF">GCM10008014_50110</name>
</gene>
<dbReference type="RefSeq" id="WP_188594325.1">
    <property type="nucleotide sequence ID" value="NZ_BMFU01000011.1"/>
</dbReference>
<comment type="caution">
    <text evidence="2">The sequence shown here is derived from an EMBL/GenBank/DDBJ whole genome shotgun (WGS) entry which is preliminary data.</text>
</comment>
<name>A0ABQ1ZJT0_9BACL</name>
<evidence type="ECO:0000313" key="3">
    <source>
        <dbReference type="Proteomes" id="UP000652153"/>
    </source>
</evidence>
<protein>
    <submittedName>
        <fullName evidence="2">Uncharacterized protein</fullName>
    </submittedName>
</protein>
<dbReference type="Proteomes" id="UP000652153">
    <property type="component" value="Unassembled WGS sequence"/>
</dbReference>
<proteinExistence type="predicted"/>
<accession>A0ABQ1ZJT0</accession>
<feature type="compositionally biased region" description="Basic and acidic residues" evidence="1">
    <location>
        <begin position="9"/>
        <end position="27"/>
    </location>
</feature>
<dbReference type="EMBL" id="BMFU01000011">
    <property type="protein sequence ID" value="GGH68038.1"/>
    <property type="molecule type" value="Genomic_DNA"/>
</dbReference>
<organism evidence="2 3">
    <name type="scientific">Paenibacillus silvae</name>
    <dbReference type="NCBI Taxonomy" id="1325358"/>
    <lineage>
        <taxon>Bacteria</taxon>
        <taxon>Bacillati</taxon>
        <taxon>Bacillota</taxon>
        <taxon>Bacilli</taxon>
        <taxon>Bacillales</taxon>
        <taxon>Paenibacillaceae</taxon>
        <taxon>Paenibacillus</taxon>
    </lineage>
</organism>
<evidence type="ECO:0000313" key="2">
    <source>
        <dbReference type="EMBL" id="GGH68038.1"/>
    </source>
</evidence>
<feature type="compositionally biased region" description="Basic and acidic residues" evidence="1">
    <location>
        <begin position="37"/>
        <end position="55"/>
    </location>
</feature>
<keyword evidence="3" id="KW-1185">Reference proteome</keyword>
<sequence length="55" mass="6612">MDFTKGKRRVYERLMKEKPGFGRHKQEDEEESQRPCISDRKQRTGEQEKQGKEDA</sequence>